<reference evidence="5 6" key="1">
    <citation type="submission" date="2023-07" db="EMBL/GenBank/DDBJ databases">
        <title>Sequencing the genomes of 1000 actinobacteria strains.</title>
        <authorList>
            <person name="Klenk H.-P."/>
        </authorList>
    </citation>
    <scope>NUCLEOTIDE SEQUENCE [LARGE SCALE GENOMIC DNA]</scope>
    <source>
        <strain evidence="5 6">DSM 22966</strain>
    </source>
</reference>
<dbReference type="InterPro" id="IPR018060">
    <property type="entry name" value="HTH_AraC"/>
</dbReference>
<dbReference type="PROSITE" id="PS00041">
    <property type="entry name" value="HTH_ARAC_FAMILY_1"/>
    <property type="match status" value="1"/>
</dbReference>
<keyword evidence="1" id="KW-0805">Transcription regulation</keyword>
<dbReference type="Proteomes" id="UP001183794">
    <property type="component" value="Unassembled WGS sequence"/>
</dbReference>
<dbReference type="InterPro" id="IPR018062">
    <property type="entry name" value="HTH_AraC-typ_CS"/>
</dbReference>
<proteinExistence type="predicted"/>
<sequence>MRRVGILVFDGVTLLDVSGPVDVLHHADPGGQHYVVDLVSRSGGTVRTASGVTLADTHAADGTTAYDTVIIAGGPQLVQQNLDSVLLATARQLSDGAQRVASVCTGAFVLAGLGYLDGRRATTHWRHTHLLARWYPRIRVEPDILHIQDGRYFTSAGITAGIDLALALVEHDLGADIAREVARELVMFMQRPGGQSQFSSALTGPVDSPQSLRRLMDTVVANPAAPHTVSSMAAAIGVSTRHLSRLFQAAVGVSPSQWVEKVRVDAARNLILEGHPITEVALRCGFGTDETLRHAFARQLGTTPTAFRQRFGTTLNSSQQRSGQEEAP</sequence>
<dbReference type="InterPro" id="IPR009057">
    <property type="entry name" value="Homeodomain-like_sf"/>
</dbReference>
<organism evidence="5 6">
    <name type="scientific">Enteractinococcus fodinae</name>
    <dbReference type="NCBI Taxonomy" id="684663"/>
    <lineage>
        <taxon>Bacteria</taxon>
        <taxon>Bacillati</taxon>
        <taxon>Actinomycetota</taxon>
        <taxon>Actinomycetes</taxon>
        <taxon>Micrococcales</taxon>
        <taxon>Micrococcaceae</taxon>
    </lineage>
</organism>
<accession>A0ABU2B240</accession>
<dbReference type="Gene3D" id="1.10.10.60">
    <property type="entry name" value="Homeodomain-like"/>
    <property type="match status" value="1"/>
</dbReference>
<comment type="caution">
    <text evidence="5">The sequence shown here is derived from an EMBL/GenBank/DDBJ whole genome shotgun (WGS) entry which is preliminary data.</text>
</comment>
<dbReference type="Pfam" id="PF01965">
    <property type="entry name" value="DJ-1_PfpI"/>
    <property type="match status" value="1"/>
</dbReference>
<keyword evidence="3" id="KW-0804">Transcription</keyword>
<dbReference type="CDD" id="cd03137">
    <property type="entry name" value="GATase1_AraC_1"/>
    <property type="match status" value="1"/>
</dbReference>
<dbReference type="SUPFAM" id="SSF46689">
    <property type="entry name" value="Homeodomain-like"/>
    <property type="match status" value="2"/>
</dbReference>
<gene>
    <name evidence="5" type="ORF">J2S62_001932</name>
</gene>
<evidence type="ECO:0000256" key="2">
    <source>
        <dbReference type="ARBA" id="ARBA00023125"/>
    </source>
</evidence>
<protein>
    <submittedName>
        <fullName evidence="5">Transcriptional regulator GlxA family with amidase domain</fullName>
    </submittedName>
</protein>
<dbReference type="SUPFAM" id="SSF52317">
    <property type="entry name" value="Class I glutamine amidotransferase-like"/>
    <property type="match status" value="1"/>
</dbReference>
<keyword evidence="6" id="KW-1185">Reference proteome</keyword>
<evidence type="ECO:0000256" key="1">
    <source>
        <dbReference type="ARBA" id="ARBA00023015"/>
    </source>
</evidence>
<dbReference type="InterPro" id="IPR002818">
    <property type="entry name" value="DJ-1/PfpI"/>
</dbReference>
<evidence type="ECO:0000313" key="5">
    <source>
        <dbReference type="EMBL" id="MDR7347675.1"/>
    </source>
</evidence>
<dbReference type="SMART" id="SM00342">
    <property type="entry name" value="HTH_ARAC"/>
    <property type="match status" value="1"/>
</dbReference>
<evidence type="ECO:0000259" key="4">
    <source>
        <dbReference type="PROSITE" id="PS01124"/>
    </source>
</evidence>
<dbReference type="PANTHER" id="PTHR43130:SF3">
    <property type="entry name" value="HTH-TYPE TRANSCRIPTIONAL REGULATOR RV1931C"/>
    <property type="match status" value="1"/>
</dbReference>
<dbReference type="InterPro" id="IPR029062">
    <property type="entry name" value="Class_I_gatase-like"/>
</dbReference>
<dbReference type="PROSITE" id="PS01124">
    <property type="entry name" value="HTH_ARAC_FAMILY_2"/>
    <property type="match status" value="1"/>
</dbReference>
<name>A0ABU2B240_9MICC</name>
<evidence type="ECO:0000313" key="6">
    <source>
        <dbReference type="Proteomes" id="UP001183794"/>
    </source>
</evidence>
<dbReference type="EMBL" id="JAVDYJ010000001">
    <property type="protein sequence ID" value="MDR7347675.1"/>
    <property type="molecule type" value="Genomic_DNA"/>
</dbReference>
<dbReference type="Pfam" id="PF12833">
    <property type="entry name" value="HTH_18"/>
    <property type="match status" value="1"/>
</dbReference>
<dbReference type="PANTHER" id="PTHR43130">
    <property type="entry name" value="ARAC-FAMILY TRANSCRIPTIONAL REGULATOR"/>
    <property type="match status" value="1"/>
</dbReference>
<feature type="domain" description="HTH araC/xylS-type" evidence="4">
    <location>
        <begin position="213"/>
        <end position="310"/>
    </location>
</feature>
<keyword evidence="2" id="KW-0238">DNA-binding</keyword>
<dbReference type="InterPro" id="IPR052158">
    <property type="entry name" value="INH-QAR"/>
</dbReference>
<dbReference type="Gene3D" id="3.40.50.880">
    <property type="match status" value="1"/>
</dbReference>
<dbReference type="RefSeq" id="WP_310174159.1">
    <property type="nucleotide sequence ID" value="NZ_BAABHE010000003.1"/>
</dbReference>
<evidence type="ECO:0000256" key="3">
    <source>
        <dbReference type="ARBA" id="ARBA00023163"/>
    </source>
</evidence>